<dbReference type="SUPFAM" id="SSF111369">
    <property type="entry name" value="HlyD-like secretion proteins"/>
    <property type="match status" value="1"/>
</dbReference>
<evidence type="ECO:0000259" key="3">
    <source>
        <dbReference type="Pfam" id="PF25954"/>
    </source>
</evidence>
<reference evidence="5 6" key="1">
    <citation type="submission" date="2020-05" db="EMBL/GenBank/DDBJ databases">
        <title>Genomic Encyclopedia of Type Strains, Phase IV (KMG-V): Genome sequencing to study the core and pangenomes of soil and plant-associated prokaryotes.</title>
        <authorList>
            <person name="Whitman W."/>
        </authorList>
    </citation>
    <scope>NUCLEOTIDE SEQUENCE [LARGE SCALE GENOMIC DNA]</scope>
    <source>
        <strain evidence="5 6">9A</strain>
    </source>
</reference>
<dbReference type="Pfam" id="PF25893">
    <property type="entry name" value="HH_CzcB"/>
    <property type="match status" value="1"/>
</dbReference>
<dbReference type="PANTHER" id="PTHR30469:SF15">
    <property type="entry name" value="HLYD FAMILY OF SECRETION PROTEINS"/>
    <property type="match status" value="1"/>
</dbReference>
<dbReference type="Pfam" id="PF25967">
    <property type="entry name" value="RND-MFP_C"/>
    <property type="match status" value="1"/>
</dbReference>
<dbReference type="PANTHER" id="PTHR30469">
    <property type="entry name" value="MULTIDRUG RESISTANCE PROTEIN MDTA"/>
    <property type="match status" value="1"/>
</dbReference>
<dbReference type="Gene3D" id="2.40.420.20">
    <property type="match status" value="1"/>
</dbReference>
<protein>
    <submittedName>
        <fullName evidence="5">RND family efflux transporter MFP subunit</fullName>
    </submittedName>
</protein>
<dbReference type="InterPro" id="IPR058627">
    <property type="entry name" value="MdtA-like_C"/>
</dbReference>
<dbReference type="InterPro" id="IPR058792">
    <property type="entry name" value="Beta-barrel_RND_2"/>
</dbReference>
<proteinExistence type="inferred from homology"/>
<evidence type="ECO:0000313" key="5">
    <source>
        <dbReference type="EMBL" id="NRT17916.1"/>
    </source>
</evidence>
<name>A0ABX2FN11_9BACT</name>
<feature type="domain" description="CusB-like beta-barrel" evidence="3">
    <location>
        <begin position="233"/>
        <end position="306"/>
    </location>
</feature>
<dbReference type="RefSeq" id="WP_173808694.1">
    <property type="nucleotide sequence ID" value="NZ_JABSNP010000003.1"/>
</dbReference>
<accession>A0ABX2FN11</accession>
<evidence type="ECO:0000313" key="6">
    <source>
        <dbReference type="Proteomes" id="UP000779507"/>
    </source>
</evidence>
<feature type="domain" description="CzcB-like alpha-helical hairpin" evidence="2">
    <location>
        <begin position="138"/>
        <end position="190"/>
    </location>
</feature>
<dbReference type="Proteomes" id="UP000779507">
    <property type="component" value="Unassembled WGS sequence"/>
</dbReference>
<dbReference type="Gene3D" id="2.40.50.100">
    <property type="match status" value="1"/>
</dbReference>
<dbReference type="InterPro" id="IPR006143">
    <property type="entry name" value="RND_pump_MFP"/>
</dbReference>
<gene>
    <name evidence="5" type="ORF">HNP98_000727</name>
</gene>
<evidence type="ECO:0000259" key="4">
    <source>
        <dbReference type="Pfam" id="PF25967"/>
    </source>
</evidence>
<dbReference type="Gene3D" id="2.40.30.170">
    <property type="match status" value="1"/>
</dbReference>
<dbReference type="NCBIfam" id="TIGR01730">
    <property type="entry name" value="RND_mfp"/>
    <property type="match status" value="1"/>
</dbReference>
<dbReference type="Pfam" id="PF25954">
    <property type="entry name" value="Beta-barrel_RND_2"/>
    <property type="match status" value="1"/>
</dbReference>
<sequence length="386" mass="40744">MTSFFSKASRLKKANSYQLVAISLIMASCGGAKDPKAELTKLKADQAATQAKIAALEVSTGAGKADSAAAAVPVSVLTVAPQRFAGYLEVQGRVDFDQNATVGARAAGTLTSVRVQRGDRVHQGQVLATVDAGVLDASMAELRTRLDLARIVYQKQAGLWKQQIGTEIQYLQAKNSYEGLERNLRTMQQQRAMYNVVAPYAGTVDNVLPKLGETVAPGAPVVQLNSGRGGKVLADVSEAYAGSIKAGDKALVSLPDLGNEEIMSTVRTVSRTISANSRAFTVELHLPAGAAAKLRPNMIATVRIQNYGQASATVLPVDLVQHDEQNAFVLVVARQAGKPVAQKRIIKVGQTYNGQAEITSGLKTGDEVISAGYQNLNEGQLLAVGA</sequence>
<feature type="domain" description="Multidrug resistance protein MdtA-like C-terminal permuted SH3" evidence="4">
    <location>
        <begin position="312"/>
        <end position="374"/>
    </location>
</feature>
<keyword evidence="6" id="KW-1185">Reference proteome</keyword>
<dbReference type="PROSITE" id="PS51257">
    <property type="entry name" value="PROKAR_LIPOPROTEIN"/>
    <property type="match status" value="1"/>
</dbReference>
<comment type="similarity">
    <text evidence="1">Belongs to the membrane fusion protein (MFP) (TC 8.A.1) family.</text>
</comment>
<comment type="caution">
    <text evidence="5">The sequence shown here is derived from an EMBL/GenBank/DDBJ whole genome shotgun (WGS) entry which is preliminary data.</text>
</comment>
<evidence type="ECO:0000259" key="2">
    <source>
        <dbReference type="Pfam" id="PF25893"/>
    </source>
</evidence>
<evidence type="ECO:0000256" key="1">
    <source>
        <dbReference type="ARBA" id="ARBA00009477"/>
    </source>
</evidence>
<dbReference type="InterPro" id="IPR058648">
    <property type="entry name" value="HH_CzcB-like"/>
</dbReference>
<dbReference type="EMBL" id="JABSNP010000003">
    <property type="protein sequence ID" value="NRT17916.1"/>
    <property type="molecule type" value="Genomic_DNA"/>
</dbReference>
<organism evidence="5 6">
    <name type="scientific">Hymenobacter caeli</name>
    <dbReference type="NCBI Taxonomy" id="2735894"/>
    <lineage>
        <taxon>Bacteria</taxon>
        <taxon>Pseudomonadati</taxon>
        <taxon>Bacteroidota</taxon>
        <taxon>Cytophagia</taxon>
        <taxon>Cytophagales</taxon>
        <taxon>Hymenobacteraceae</taxon>
        <taxon>Hymenobacter</taxon>
    </lineage>
</organism>